<sequence length="199" mass="23698">MSNNTNKRLVDFVFGSTGQGDGIQQRGSHSLGYEPRDWQDNESRLLFRQVEDRVWFRYVDGIFAVFDTTAISLDNFVAKLNNRFPTTKFPYEMEHNEQLPFLDVLVIRKVKIRKKPRLLDIFPTIHTTRFQLIKNIAKNNGYSVHLIDKLIRKYTFKRTLYNSTTFRRDTDNSKFVSLPYDPKFPRRLDTIFSWMFLKV</sequence>
<dbReference type="PANTHER" id="PTHR21301:SF10">
    <property type="entry name" value="REVERSE TRANSCRIPTASE DOMAIN-CONTAINING PROTEIN"/>
    <property type="match status" value="1"/>
</dbReference>
<dbReference type="AlphaFoldDB" id="A0AAV8ZHM1"/>
<dbReference type="EMBL" id="JAPWTK010000001">
    <property type="protein sequence ID" value="KAJ8963460.1"/>
    <property type="molecule type" value="Genomic_DNA"/>
</dbReference>
<keyword evidence="2" id="KW-1185">Reference proteome</keyword>
<organism evidence="1 2">
    <name type="scientific">Aromia moschata</name>
    <dbReference type="NCBI Taxonomy" id="1265417"/>
    <lineage>
        <taxon>Eukaryota</taxon>
        <taxon>Metazoa</taxon>
        <taxon>Ecdysozoa</taxon>
        <taxon>Arthropoda</taxon>
        <taxon>Hexapoda</taxon>
        <taxon>Insecta</taxon>
        <taxon>Pterygota</taxon>
        <taxon>Neoptera</taxon>
        <taxon>Endopterygota</taxon>
        <taxon>Coleoptera</taxon>
        <taxon>Polyphaga</taxon>
        <taxon>Cucujiformia</taxon>
        <taxon>Chrysomeloidea</taxon>
        <taxon>Cerambycidae</taxon>
        <taxon>Cerambycinae</taxon>
        <taxon>Callichromatini</taxon>
        <taxon>Aromia</taxon>
    </lineage>
</organism>
<name>A0AAV8ZHM1_9CUCU</name>
<dbReference type="Proteomes" id="UP001162162">
    <property type="component" value="Unassembled WGS sequence"/>
</dbReference>
<accession>A0AAV8ZHM1</accession>
<proteinExistence type="predicted"/>
<reference evidence="1" key="1">
    <citation type="journal article" date="2023" name="Insect Mol. Biol.">
        <title>Genome sequencing provides insights into the evolution of gene families encoding plant cell wall-degrading enzymes in longhorned beetles.</title>
        <authorList>
            <person name="Shin N.R."/>
            <person name="Okamura Y."/>
            <person name="Kirsch R."/>
            <person name="Pauchet Y."/>
        </authorList>
    </citation>
    <scope>NUCLEOTIDE SEQUENCE</scope>
    <source>
        <strain evidence="1">AMC_N1</strain>
    </source>
</reference>
<gene>
    <name evidence="1" type="ORF">NQ318_018942</name>
</gene>
<protein>
    <submittedName>
        <fullName evidence="1">Uncharacterized protein</fullName>
    </submittedName>
</protein>
<dbReference type="PANTHER" id="PTHR21301">
    <property type="entry name" value="REVERSE TRANSCRIPTASE"/>
    <property type="match status" value="1"/>
</dbReference>
<comment type="caution">
    <text evidence="1">The sequence shown here is derived from an EMBL/GenBank/DDBJ whole genome shotgun (WGS) entry which is preliminary data.</text>
</comment>
<evidence type="ECO:0000313" key="2">
    <source>
        <dbReference type="Proteomes" id="UP001162162"/>
    </source>
</evidence>
<evidence type="ECO:0000313" key="1">
    <source>
        <dbReference type="EMBL" id="KAJ8963460.1"/>
    </source>
</evidence>